<dbReference type="InParanoid" id="Q57XH3"/>
<name>Q57XH3_TRYB2</name>
<dbReference type="Gene3D" id="3.30.1680.40">
    <property type="match status" value="1"/>
</dbReference>
<keyword evidence="5 11" id="KW-0732">Signal</keyword>
<accession>D6XFW7</accession>
<dbReference type="AlphaFoldDB" id="Q57XH3"/>
<dbReference type="PaxDb" id="5691-AAZ11144"/>
<dbReference type="STRING" id="185431.Q57XH3"/>
<dbReference type="GeneID" id="3657133"/>
<dbReference type="GO" id="GO:0005886">
    <property type="term" value="C:plasma membrane"/>
    <property type="evidence" value="ECO:0007669"/>
    <property type="project" value="UniProtKB-SubCell"/>
</dbReference>
<dbReference type="InterPro" id="IPR019609">
    <property type="entry name" value="Variant_surf_glycoprt_trypan_C"/>
</dbReference>
<accession>Q57XH3</accession>
<evidence type="ECO:0000256" key="3">
    <source>
        <dbReference type="ARBA" id="ARBA00022475"/>
    </source>
</evidence>
<feature type="domain" description="Trypanosome variant surface glycoprotein A-type N-terminal" evidence="12">
    <location>
        <begin position="11"/>
        <end position="375"/>
    </location>
</feature>
<reference evidence="15 16" key="2">
    <citation type="journal article" date="2005" name="Science">
        <title>The genome of the African trypanosome Trypanosoma brucei.</title>
        <authorList>
            <person name="Berriman M."/>
            <person name="Ghedin E."/>
            <person name="Hertz-Fowler C."/>
            <person name="Blandin G."/>
            <person name="Renauld H."/>
            <person name="Bartholomeu D.C."/>
            <person name="Lennard N.J."/>
            <person name="Caler E."/>
            <person name="Hamlin N.E."/>
            <person name="Haas B."/>
            <person name="Bohme U."/>
            <person name="Hannick L."/>
            <person name="Aslett M.A."/>
            <person name="Shallom J."/>
            <person name="Marcello L."/>
            <person name="Hou L."/>
            <person name="Wickstead B."/>
            <person name="Alsmark U.C."/>
            <person name="Arrowsmith C."/>
            <person name="Atkin R.J."/>
            <person name="Barron A.J."/>
            <person name="Bringaud F."/>
            <person name="Brooks K."/>
            <person name="Carrington M."/>
            <person name="Cherevach I."/>
            <person name="Chillingworth T.J."/>
            <person name="Churcher C."/>
            <person name="Clark L.N."/>
            <person name="Corton C.H."/>
            <person name="Cronin A."/>
            <person name="Davies R.M."/>
            <person name="Doggett J."/>
            <person name="Djikeng A."/>
            <person name="Feldblyum T."/>
            <person name="Field M.C."/>
            <person name="Fraser A."/>
            <person name="Goodhead I."/>
            <person name="Hance Z."/>
            <person name="Harper D."/>
            <person name="Harris B.R."/>
            <person name="Hauser H."/>
            <person name="Hostetler J."/>
            <person name="Ivens A."/>
            <person name="Jagels K."/>
            <person name="Johnson D."/>
            <person name="Johnson J."/>
            <person name="Jones K."/>
            <person name="Kerhornou A.X."/>
            <person name="Koo H."/>
            <person name="Larke N."/>
            <person name="Landfear S."/>
            <person name="Larkin C."/>
            <person name="Leech V."/>
            <person name="Line A."/>
            <person name="Lord A."/>
            <person name="Macleod A."/>
            <person name="Mooney P.J."/>
            <person name="Moule S."/>
            <person name="Martin D.M."/>
            <person name="Morgan G.W."/>
            <person name="Mungall K."/>
            <person name="Norbertczak H."/>
            <person name="Ormond D."/>
            <person name="Pai G."/>
            <person name="Peacock C.S."/>
            <person name="Peterson J."/>
            <person name="Quail M.A."/>
            <person name="Rabbinowitsch E."/>
            <person name="Rajandream M.A."/>
            <person name="Reitter C."/>
            <person name="Salzberg S.L."/>
            <person name="Sanders M."/>
            <person name="Schobel S."/>
            <person name="Sharp S."/>
            <person name="Simmonds M."/>
            <person name="Simpson A.J."/>
            <person name="Tallon L."/>
            <person name="Turner C.M."/>
            <person name="Tait A."/>
            <person name="Tivey A.R."/>
            <person name="Van Aken S."/>
            <person name="Walker D."/>
            <person name="Wanless D."/>
            <person name="Wang S."/>
            <person name="White B."/>
            <person name="White O."/>
            <person name="Whitehead S."/>
            <person name="Woodward J."/>
            <person name="Wortman J."/>
            <person name="Adams M.D."/>
            <person name="Embley T.M."/>
            <person name="Gull K."/>
            <person name="Ullu E."/>
            <person name="Barry J.D."/>
            <person name="Fairlamb A.H."/>
            <person name="Opperdoes F."/>
            <person name="Barrell B.G."/>
            <person name="Donelson J.E."/>
            <person name="Hall N."/>
            <person name="Fraser C.M."/>
            <person name="Melville S.E."/>
            <person name="El-Sayed N.M."/>
        </authorList>
    </citation>
    <scope>NUCLEOTIDE SEQUENCE [LARGE SCALE GENOMIC DNA]</scope>
    <source>
        <strain evidence="15 16">927/4 GUTat10.1</strain>
    </source>
</reference>
<dbReference type="GO" id="GO:0098552">
    <property type="term" value="C:side of membrane"/>
    <property type="evidence" value="ECO:0007669"/>
    <property type="project" value="UniProtKB-KW"/>
</dbReference>
<feature type="signal peptide" evidence="11">
    <location>
        <begin position="1"/>
        <end position="23"/>
    </location>
</feature>
<evidence type="ECO:0000259" key="13">
    <source>
        <dbReference type="Pfam" id="PF10659"/>
    </source>
</evidence>
<evidence type="ECO:0000256" key="8">
    <source>
        <dbReference type="ARBA" id="ARBA00023180"/>
    </source>
</evidence>
<evidence type="ECO:0000256" key="7">
    <source>
        <dbReference type="ARBA" id="ARBA00023157"/>
    </source>
</evidence>
<dbReference type="FunFam" id="3.30.1680.40:FF:000001">
    <property type="entry name" value="Variant surface glycoprotein (VSG, atypical), putative"/>
    <property type="match status" value="1"/>
</dbReference>
<keyword evidence="6" id="KW-0472">Membrane</keyword>
<dbReference type="Pfam" id="PF10659">
    <property type="entry name" value="Trypan_glycop_C"/>
    <property type="match status" value="1"/>
</dbReference>
<reference evidence="14" key="3">
    <citation type="submission" date="2005-04" db="EMBL/GenBank/DDBJ databases">
        <title>.</title>
        <authorList>
            <person name="Ghedin E."/>
            <person name="Blandin G."/>
            <person name="Bartholomeu D."/>
            <person name="Caler E."/>
            <person name="Haas B."/>
            <person name="Hannick L."/>
            <person name="Shallom J."/>
            <person name="Hou L."/>
            <person name="Djikeng A."/>
            <person name="Feldblyum T."/>
            <person name="Hostetler J."/>
            <person name="Johnson J."/>
            <person name="Jones K."/>
            <person name="Koo H.L."/>
            <person name="Larkin C."/>
            <person name="Pai G."/>
            <person name="Peterson J."/>
            <person name="Khalak H.G."/>
            <person name="Salzberg S."/>
            <person name="Simpson A.J."/>
            <person name="Tallon L."/>
            <person name="Van Aken S."/>
            <person name="Wanless D."/>
            <person name="White O."/>
            <person name="Wortman J."/>
            <person name="Fraser C.M."/>
            <person name="El-Sayed N.M.A."/>
        </authorList>
    </citation>
    <scope>NUCLEOTIDE SEQUENCE</scope>
    <source>
        <strain evidence="14">GUTat10.1</strain>
    </source>
</reference>
<sequence length="507" mass="53989">MAKIVGIVLGLLVIADTLRSGHAAGTYGVTKASWQPLCEATTDLRTIPSDVAANLKAGVTKVKNMILDSTRAAIYSQLQKGTKEAARVITISLYMLGAALRAVSYLESTDIINGVDLAAKSAYLKGHIDEFLKVAEKTTRSGEHCLLAAGDTGAATFAGESLNRVNCPTTMVDTTPTKASLKKLSSKGHKGAMTPSNGGSHEHQASGTYRCRLFSKSNANGLAHSGGNVEDGIKWAGGYYSLHSTPDNPLTVADLRETPDTPREASTAWQQVFTAISKAPNSESATYTNNSKAIDSDTEATELLSQVLHNEKGENAEDIKKMRDDIFTTKLASVVDSTFANIHNAKLPAKISGIDKGKSLGEITAPSDLAALLAALLRKIDTEVATLKKKLETTNERPDPVSEATCNTIKGEADCNRAAACRYNTTETYENKKFQFNASKASASGVPAPQPQTGGTETTTEKCKGKGEKDCKSPDCKWDGKECKDFSFLVNMKLALSISAFMSLVAF</sequence>
<evidence type="ECO:0000313" key="15">
    <source>
        <dbReference type="EMBL" id="AAZ11144.1"/>
    </source>
</evidence>
<evidence type="ECO:0000256" key="5">
    <source>
        <dbReference type="ARBA" id="ARBA00022729"/>
    </source>
</evidence>
<dbReference type="Gene3D" id="1.10.470.10">
    <property type="entry name" value="Variant Surface Glycoprotein, subunit A, domain 2"/>
    <property type="match status" value="1"/>
</dbReference>
<evidence type="ECO:0000256" key="6">
    <source>
        <dbReference type="ARBA" id="ARBA00023136"/>
    </source>
</evidence>
<keyword evidence="8" id="KW-0325">Glycoprotein</keyword>
<evidence type="ECO:0000256" key="1">
    <source>
        <dbReference type="ARBA" id="ARBA00002523"/>
    </source>
</evidence>
<evidence type="ECO:0000313" key="14">
    <source>
        <dbReference type="EMBL" id="AAX69696.1"/>
    </source>
</evidence>
<dbReference type="SUPFAM" id="SSF58087">
    <property type="entry name" value="Variant surface glycoprotein (N-terminal domain)"/>
    <property type="match status" value="1"/>
</dbReference>
<evidence type="ECO:0000256" key="4">
    <source>
        <dbReference type="ARBA" id="ARBA00022622"/>
    </source>
</evidence>
<feature type="compositionally biased region" description="Basic and acidic residues" evidence="10">
    <location>
        <begin position="459"/>
        <end position="472"/>
    </location>
</feature>
<keyword evidence="16" id="KW-1185">Reference proteome</keyword>
<evidence type="ECO:0000256" key="2">
    <source>
        <dbReference type="ARBA" id="ARBA00004609"/>
    </source>
</evidence>
<organism evidence="14 16">
    <name type="scientific">Trypanosoma brucei brucei (strain 927/4 GUTat10.1)</name>
    <dbReference type="NCBI Taxonomy" id="185431"/>
    <lineage>
        <taxon>Eukaryota</taxon>
        <taxon>Discoba</taxon>
        <taxon>Euglenozoa</taxon>
        <taxon>Kinetoplastea</taxon>
        <taxon>Metakinetoplastina</taxon>
        <taxon>Trypanosomatida</taxon>
        <taxon>Trypanosomatidae</taxon>
        <taxon>Trypanosoma</taxon>
    </lineage>
</organism>
<keyword evidence="4" id="KW-0336">GPI-anchor</keyword>
<feature type="chain" id="PRO_5010139623" evidence="11">
    <location>
        <begin position="24"/>
        <end position="507"/>
    </location>
</feature>
<dbReference type="FunFam" id="3.90.150.10:FF:000001">
    <property type="entry name" value="Variant surface glycoprotein (VSG), putative"/>
    <property type="match status" value="1"/>
</dbReference>
<gene>
    <name evidence="15" type="primary">Tb05.25N21.120</name>
    <name evidence="14" type="ORF">Tb927.5.230</name>
</gene>
<proteinExistence type="predicted"/>
<evidence type="ECO:0000256" key="9">
    <source>
        <dbReference type="ARBA" id="ARBA00023288"/>
    </source>
</evidence>
<evidence type="ECO:0000256" key="11">
    <source>
        <dbReference type="SAM" id="SignalP"/>
    </source>
</evidence>
<feature type="compositionally biased region" description="Basic residues" evidence="10">
    <location>
        <begin position="180"/>
        <end position="190"/>
    </location>
</feature>
<dbReference type="KEGG" id="tbr:Tb927.5.230"/>
<dbReference type="Pfam" id="PF00913">
    <property type="entry name" value="Trypan_glycop"/>
    <property type="match status" value="1"/>
</dbReference>
<keyword evidence="7" id="KW-1015">Disulfide bond</keyword>
<feature type="region of interest" description="Disordered" evidence="10">
    <location>
        <begin position="179"/>
        <end position="204"/>
    </location>
</feature>
<dbReference type="Gene3D" id="3.90.150.10">
    <property type="entry name" value="Variant Surface Glycoprotein, subunit A domain 1"/>
    <property type="match status" value="1"/>
</dbReference>
<keyword evidence="9" id="KW-0449">Lipoprotein</keyword>
<feature type="region of interest" description="Disordered" evidence="10">
    <location>
        <begin position="440"/>
        <end position="472"/>
    </location>
</feature>
<feature type="domain" description="Trypanosome variant surface glycoprotein C-terminal" evidence="13">
    <location>
        <begin position="406"/>
        <end position="505"/>
    </location>
</feature>
<dbReference type="EMBL" id="AC159418">
    <property type="protein sequence ID" value="AAX69696.1"/>
    <property type="molecule type" value="Genomic_DNA"/>
</dbReference>
<evidence type="ECO:0000313" key="16">
    <source>
        <dbReference type="Proteomes" id="UP000008524"/>
    </source>
</evidence>
<protein>
    <submittedName>
        <fullName evidence="14">Variant surface glycoprotein (VSG, atypical), putative</fullName>
    </submittedName>
</protein>
<dbReference type="GO" id="GO:0020033">
    <property type="term" value="P:antigenic variation"/>
    <property type="evidence" value="ECO:0000304"/>
    <property type="project" value="GeneDB"/>
</dbReference>
<dbReference type="VEuPathDB" id="TriTrypDB:Tb927.5.230"/>
<comment type="function">
    <text evidence="1">VSG forms a coat on the surface of the parasite. The trypanosome evades the immune response of the host by expressing a series of antigenically distinct VSGs from an estimated 1000 VSG genes.</text>
</comment>
<evidence type="ECO:0000256" key="10">
    <source>
        <dbReference type="SAM" id="MobiDB-lite"/>
    </source>
</evidence>
<dbReference type="RefSeq" id="XP_844703.1">
    <property type="nucleotide sequence ID" value="XM_839610.1"/>
</dbReference>
<keyword evidence="3" id="KW-1003">Cell membrane</keyword>
<comment type="subcellular location">
    <subcellularLocation>
        <location evidence="2">Cell membrane</location>
        <topology evidence="2">Lipid-anchor</topology>
        <topology evidence="2">GPI-anchor</topology>
    </subcellularLocation>
</comment>
<dbReference type="InterPro" id="IPR001812">
    <property type="entry name" value="Trypano_VSG_A_N_dom"/>
</dbReference>
<dbReference type="EMBL" id="CP000068">
    <property type="protein sequence ID" value="AAZ11144.1"/>
    <property type="molecule type" value="Genomic_DNA"/>
</dbReference>
<evidence type="ECO:0000259" key="12">
    <source>
        <dbReference type="Pfam" id="PF00913"/>
    </source>
</evidence>
<dbReference type="Proteomes" id="UP000008524">
    <property type="component" value="Chromosome 5"/>
</dbReference>
<reference evidence="15" key="4">
    <citation type="submission" date="2005-04" db="EMBL/GenBank/DDBJ databases">
        <title>Sequencing, closure, and annotation of Trypanosoma brucei chromosomes 2 through 8.</title>
        <authorList>
            <person name="Ghedin E."/>
            <person name="Blandin G."/>
            <person name="Bartholomeu D."/>
            <person name="Caler E."/>
            <person name="Haas B."/>
            <person name="Hannick L."/>
            <person name="Shallom J."/>
            <person name="Hou L."/>
            <person name="Djikeng A."/>
            <person name="Feldblyum T."/>
            <person name="Hostetler J."/>
            <person name="Johnson J."/>
            <person name="Jones K."/>
            <person name="Koo H.L."/>
            <person name="Larkin C."/>
            <person name="Pai G."/>
            <person name="Peterson J."/>
            <person name="Khalak H.G."/>
            <person name="Salzberg S."/>
            <person name="Simpson A.J."/>
            <person name="Tallon L."/>
            <person name="Van Aken S."/>
            <person name="Wanless D."/>
            <person name="White O."/>
            <person name="Wortman J."/>
            <person name="Fraser C.M."/>
            <person name="El-Sayed N.M.A."/>
        </authorList>
    </citation>
    <scope>NUCLEOTIDE SEQUENCE</scope>
    <source>
        <strain evidence="15">927/4 GUTat10.1</strain>
    </source>
</reference>
<reference evidence="15" key="1">
    <citation type="journal article" date="2005" name="Science">
        <title>Comparative genomics of trypanosomatid parasitic protozoa.</title>
        <authorList>
            <person name="El-Sayed N.M."/>
            <person name="Myler P.J."/>
            <person name="Blandin G."/>
            <person name="Berriman M."/>
            <person name="Crabtree J."/>
            <person name="Aggarwal G."/>
            <person name="Caler E."/>
            <person name="Renauld H."/>
            <person name="Worthey E.A."/>
            <person name="Hertz-Fowler C."/>
            <person name="Ghedin E."/>
            <person name="Peacock C."/>
            <person name="Bartholomeu D.C."/>
            <person name="Haas B.J."/>
            <person name="Tran A.N."/>
            <person name="Wortman J.R."/>
            <person name="Alsmark U.C."/>
            <person name="Angiuoli S."/>
            <person name="Anupama A."/>
            <person name="Badger J."/>
            <person name="Bringaud F."/>
            <person name="Cadag E."/>
            <person name="Carlton J.M."/>
            <person name="Cerqueira G.C."/>
            <person name="Creasy T."/>
            <person name="Delcher A.L."/>
            <person name="Djikeng A."/>
            <person name="Embley T.M."/>
            <person name="Hauser C."/>
            <person name="Ivens A.C."/>
            <person name="Kummerfeld S.K."/>
            <person name="Pereira-Leal J.B."/>
            <person name="Nilsson D."/>
            <person name="Peterson J."/>
            <person name="Salzberg S.L."/>
            <person name="Shallom J."/>
            <person name="Silva J.C."/>
            <person name="Sundaram J."/>
            <person name="Westenberger S."/>
            <person name="White O."/>
            <person name="Melville S.E."/>
            <person name="Donelson J.E."/>
            <person name="Andersson B."/>
            <person name="Stuart K.D."/>
            <person name="Hall N."/>
        </authorList>
    </citation>
    <scope>NUCLEOTIDE SEQUENCE</scope>
    <source>
        <strain evidence="15">927/4 GUTat10.1</strain>
    </source>
</reference>
<dbReference type="Gene3D" id="3.30.1680.30">
    <property type="match status" value="1"/>
</dbReference>